<protein>
    <submittedName>
        <fullName evidence="1">Uncharacterized protein</fullName>
    </submittedName>
</protein>
<comment type="caution">
    <text evidence="1">The sequence shown here is derived from an EMBL/GenBank/DDBJ whole genome shotgun (WGS) entry which is preliminary data.</text>
</comment>
<accession>A0A9X2MQD4</accession>
<dbReference type="RefSeq" id="WP_257445172.1">
    <property type="nucleotide sequence ID" value="NZ_JANIPJ010000006.1"/>
</dbReference>
<keyword evidence="2" id="KW-1185">Reference proteome</keyword>
<name>A0A9X2MQD4_9BACL</name>
<dbReference type="AlphaFoldDB" id="A0A9X2MQD4"/>
<evidence type="ECO:0000313" key="2">
    <source>
        <dbReference type="Proteomes" id="UP001141950"/>
    </source>
</evidence>
<dbReference type="Proteomes" id="UP001141950">
    <property type="component" value="Unassembled WGS sequence"/>
</dbReference>
<reference evidence="1" key="1">
    <citation type="submission" date="2022-08" db="EMBL/GenBank/DDBJ databases">
        <title>The genomic sequence of strain Paenibacillus sp. SCIV0701.</title>
        <authorList>
            <person name="Zhao H."/>
        </authorList>
    </citation>
    <scope>NUCLEOTIDE SEQUENCE</scope>
    <source>
        <strain evidence="1">SCIV0701</strain>
    </source>
</reference>
<gene>
    <name evidence="1" type="ORF">NQZ67_10285</name>
</gene>
<organism evidence="1 2">
    <name type="scientific">Paenibacillus soyae</name>
    <dbReference type="NCBI Taxonomy" id="2969249"/>
    <lineage>
        <taxon>Bacteria</taxon>
        <taxon>Bacillati</taxon>
        <taxon>Bacillota</taxon>
        <taxon>Bacilli</taxon>
        <taxon>Bacillales</taxon>
        <taxon>Paenibacillaceae</taxon>
        <taxon>Paenibacillus</taxon>
    </lineage>
</organism>
<evidence type="ECO:0000313" key="1">
    <source>
        <dbReference type="EMBL" id="MCR2804269.1"/>
    </source>
</evidence>
<proteinExistence type="predicted"/>
<sequence length="85" mass="9965">MEINELKENLKSRYPTWNIYYEQSGECIWVSMNDSDLNYIELQVTSNEGVGITRRTDNPGIDFSGHDEKFNSLKEALEYLDRNLL</sequence>
<dbReference type="EMBL" id="JANIPJ010000006">
    <property type="protein sequence ID" value="MCR2804269.1"/>
    <property type="molecule type" value="Genomic_DNA"/>
</dbReference>